<dbReference type="Pfam" id="PF00583">
    <property type="entry name" value="Acetyltransf_1"/>
    <property type="match status" value="1"/>
</dbReference>
<sequence length="282" mass="31700">MDPNYKQNIVSLNHCLFNQLAATAYVDRRDSIMFVNPKNPAHQQSNVCCRLHLPDATNDTFDGFLAATRQRFSTLSLQPRYHVTEHDAAPSLDTLASQFLRHGFQVDRDIDMIMACTHASFIAAFSQNDSGSKPLSAEHQVRRARMGDLAALTHLFGEAFGYGDDLDWLQYKLASQLRDYQVAIYVLAQEACPKIISAVILNSPDGHPDLMHVNVCATHPEYQRLGLGLECLQVALAAELKPNKTAYLEVYDEIAHAQRMYRRAGFQDQGSLHHLTAYLPRV</sequence>
<protein>
    <recommendedName>
        <fullName evidence="1">N-acetyltransferase domain-containing protein</fullName>
    </recommendedName>
</protein>
<dbReference type="AlphaFoldDB" id="A0A1X2GTN7"/>
<comment type="caution">
    <text evidence="2">The sequence shown here is derived from an EMBL/GenBank/DDBJ whole genome shotgun (WGS) entry which is preliminary data.</text>
</comment>
<keyword evidence="3" id="KW-1185">Reference proteome</keyword>
<dbReference type="SUPFAM" id="SSF55729">
    <property type="entry name" value="Acyl-CoA N-acyltransferases (Nat)"/>
    <property type="match status" value="1"/>
</dbReference>
<feature type="domain" description="N-acetyltransferase" evidence="1">
    <location>
        <begin position="139"/>
        <end position="282"/>
    </location>
</feature>
<dbReference type="Proteomes" id="UP000242146">
    <property type="component" value="Unassembled WGS sequence"/>
</dbReference>
<evidence type="ECO:0000259" key="1">
    <source>
        <dbReference type="PROSITE" id="PS51186"/>
    </source>
</evidence>
<dbReference type="GO" id="GO:0016747">
    <property type="term" value="F:acyltransferase activity, transferring groups other than amino-acyl groups"/>
    <property type="evidence" value="ECO:0007669"/>
    <property type="project" value="InterPro"/>
</dbReference>
<proteinExistence type="predicted"/>
<dbReference type="OrthoDB" id="2744543at2759"/>
<dbReference type="Gene3D" id="3.40.630.30">
    <property type="match status" value="1"/>
</dbReference>
<evidence type="ECO:0000313" key="2">
    <source>
        <dbReference type="EMBL" id="ORX61363.1"/>
    </source>
</evidence>
<dbReference type="InterPro" id="IPR016181">
    <property type="entry name" value="Acyl_CoA_acyltransferase"/>
</dbReference>
<name>A0A1X2GTN7_9FUNG</name>
<dbReference type="EMBL" id="MCGT01000003">
    <property type="protein sequence ID" value="ORX61363.1"/>
    <property type="molecule type" value="Genomic_DNA"/>
</dbReference>
<dbReference type="CDD" id="cd04301">
    <property type="entry name" value="NAT_SF"/>
    <property type="match status" value="1"/>
</dbReference>
<reference evidence="2 3" key="1">
    <citation type="submission" date="2016-07" db="EMBL/GenBank/DDBJ databases">
        <title>Pervasive Adenine N6-methylation of Active Genes in Fungi.</title>
        <authorList>
            <consortium name="DOE Joint Genome Institute"/>
            <person name="Mondo S.J."/>
            <person name="Dannebaum R.O."/>
            <person name="Kuo R.C."/>
            <person name="Labutti K."/>
            <person name="Haridas S."/>
            <person name="Kuo A."/>
            <person name="Salamov A."/>
            <person name="Ahrendt S.R."/>
            <person name="Lipzen A."/>
            <person name="Sullivan W."/>
            <person name="Andreopoulos W.B."/>
            <person name="Clum A."/>
            <person name="Lindquist E."/>
            <person name="Daum C."/>
            <person name="Ramamoorthy G.K."/>
            <person name="Gryganskyi A."/>
            <person name="Culley D."/>
            <person name="Magnuson J.K."/>
            <person name="James T.Y."/>
            <person name="O'Malley M.A."/>
            <person name="Stajich J.E."/>
            <person name="Spatafora J.W."/>
            <person name="Visel A."/>
            <person name="Grigoriev I.V."/>
        </authorList>
    </citation>
    <scope>NUCLEOTIDE SEQUENCE [LARGE SCALE GENOMIC DNA]</scope>
    <source>
        <strain evidence="2 3">NRRL 3301</strain>
    </source>
</reference>
<gene>
    <name evidence="2" type="ORF">DM01DRAFT_1331970</name>
</gene>
<organism evidence="2 3">
    <name type="scientific">Hesseltinella vesiculosa</name>
    <dbReference type="NCBI Taxonomy" id="101127"/>
    <lineage>
        <taxon>Eukaryota</taxon>
        <taxon>Fungi</taxon>
        <taxon>Fungi incertae sedis</taxon>
        <taxon>Mucoromycota</taxon>
        <taxon>Mucoromycotina</taxon>
        <taxon>Mucoromycetes</taxon>
        <taxon>Mucorales</taxon>
        <taxon>Cunninghamellaceae</taxon>
        <taxon>Hesseltinella</taxon>
    </lineage>
</organism>
<accession>A0A1X2GTN7</accession>
<dbReference type="PROSITE" id="PS51186">
    <property type="entry name" value="GNAT"/>
    <property type="match status" value="1"/>
</dbReference>
<dbReference type="InterPro" id="IPR000182">
    <property type="entry name" value="GNAT_dom"/>
</dbReference>
<evidence type="ECO:0000313" key="3">
    <source>
        <dbReference type="Proteomes" id="UP000242146"/>
    </source>
</evidence>